<keyword evidence="2" id="KW-1185">Reference proteome</keyword>
<evidence type="ECO:0000313" key="2">
    <source>
        <dbReference type="Proteomes" id="UP001266305"/>
    </source>
</evidence>
<accession>A0ABQ9TQ68</accession>
<protein>
    <submittedName>
        <fullName evidence="1">Uncharacterized protein</fullName>
    </submittedName>
</protein>
<evidence type="ECO:0000313" key="1">
    <source>
        <dbReference type="EMBL" id="KAK2086927.1"/>
    </source>
</evidence>
<reference evidence="1 2" key="1">
    <citation type="submission" date="2023-05" db="EMBL/GenBank/DDBJ databases">
        <title>B98-5 Cell Line De Novo Hybrid Assembly: An Optical Mapping Approach.</title>
        <authorList>
            <person name="Kananen K."/>
            <person name="Auerbach J.A."/>
            <person name="Kautto E."/>
            <person name="Blachly J.S."/>
        </authorList>
    </citation>
    <scope>NUCLEOTIDE SEQUENCE [LARGE SCALE GENOMIC DNA]</scope>
    <source>
        <strain evidence="1">B95-8</strain>
        <tissue evidence="1">Cell line</tissue>
    </source>
</reference>
<proteinExistence type="predicted"/>
<organism evidence="1 2">
    <name type="scientific">Saguinus oedipus</name>
    <name type="common">Cotton-top tamarin</name>
    <name type="synonym">Oedipomidas oedipus</name>
    <dbReference type="NCBI Taxonomy" id="9490"/>
    <lineage>
        <taxon>Eukaryota</taxon>
        <taxon>Metazoa</taxon>
        <taxon>Chordata</taxon>
        <taxon>Craniata</taxon>
        <taxon>Vertebrata</taxon>
        <taxon>Euteleostomi</taxon>
        <taxon>Mammalia</taxon>
        <taxon>Eutheria</taxon>
        <taxon>Euarchontoglires</taxon>
        <taxon>Primates</taxon>
        <taxon>Haplorrhini</taxon>
        <taxon>Platyrrhini</taxon>
        <taxon>Cebidae</taxon>
        <taxon>Callitrichinae</taxon>
        <taxon>Saguinus</taxon>
    </lineage>
</organism>
<dbReference type="Proteomes" id="UP001266305">
    <property type="component" value="Unassembled WGS sequence"/>
</dbReference>
<comment type="caution">
    <text evidence="1">The sequence shown here is derived from an EMBL/GenBank/DDBJ whole genome shotgun (WGS) entry which is preliminary data.</text>
</comment>
<gene>
    <name evidence="1" type="ORF">P7K49_032834</name>
</gene>
<sequence length="187" mass="20580">MKAQERRQEPGRVQRPGAHLFHQEADVVALDGAAVHGGAGVHSLHNCNRAGGSGSPHTAQVQPRPQCRSRLPRLPWATCPGGCRSRMWPLGGLGCEQQPPNQLPGLGATSHPESQRMRPQAQLQQEEMATADANPVQSISSSLSLPEKWWWKQIFARRFWKDSRMPSTLTELMLRSPDSSNLAKASL</sequence>
<dbReference type="EMBL" id="JASSZA010000019">
    <property type="protein sequence ID" value="KAK2086927.1"/>
    <property type="molecule type" value="Genomic_DNA"/>
</dbReference>
<name>A0ABQ9TQ68_SAGOE</name>